<dbReference type="Proteomes" id="UP000072421">
    <property type="component" value="Chromosome"/>
</dbReference>
<evidence type="ECO:0000313" key="1">
    <source>
        <dbReference type="EMBL" id="AMO94918.1"/>
    </source>
</evidence>
<reference evidence="1 2" key="1">
    <citation type="submission" date="2015-11" db="EMBL/GenBank/DDBJ databases">
        <title>Exploring the genomic traits of fungus-feeding bacterial genus Collimonas.</title>
        <authorList>
            <person name="Song C."/>
            <person name="Schmidt R."/>
            <person name="de Jager V."/>
            <person name="Krzyzanowska D."/>
            <person name="Jongedijk E."/>
            <person name="Cankar K."/>
            <person name="Beekwilder J."/>
            <person name="van Veen A."/>
            <person name="de Boer W."/>
            <person name="van Veen J.A."/>
            <person name="Garbeva P."/>
        </authorList>
    </citation>
    <scope>NUCLEOTIDE SEQUENCE [LARGE SCALE GENOMIC DNA]</scope>
    <source>
        <strain evidence="1 2">Ter6</strain>
    </source>
</reference>
<sequence>MFSLNAHNHFQFPVCQLQVNIEKLLGSGFFHEVSYPTLTAQ</sequence>
<protein>
    <submittedName>
        <fullName evidence="1">Uncharacterized protein</fullName>
    </submittedName>
</protein>
<name>A0A127PAY8_9BURK</name>
<dbReference type="AlphaFoldDB" id="A0A127PAY8"/>
<gene>
    <name evidence="1" type="ORF">CFter6_2230</name>
</gene>
<proteinExistence type="predicted"/>
<accession>A0A127PAY8</accession>
<dbReference type="EMBL" id="CP013232">
    <property type="protein sequence ID" value="AMO94918.1"/>
    <property type="molecule type" value="Genomic_DNA"/>
</dbReference>
<organism evidence="1">
    <name type="scientific">Collimonas fungivorans</name>
    <dbReference type="NCBI Taxonomy" id="158899"/>
    <lineage>
        <taxon>Bacteria</taxon>
        <taxon>Pseudomonadati</taxon>
        <taxon>Pseudomonadota</taxon>
        <taxon>Betaproteobacteria</taxon>
        <taxon>Burkholderiales</taxon>
        <taxon>Oxalobacteraceae</taxon>
        <taxon>Collimonas</taxon>
    </lineage>
</organism>
<evidence type="ECO:0000313" key="2">
    <source>
        <dbReference type="Proteomes" id="UP000072421"/>
    </source>
</evidence>